<evidence type="ECO:0000313" key="2">
    <source>
        <dbReference type="Proteomes" id="UP001595583"/>
    </source>
</evidence>
<accession>A0ABV7K4D0</accession>
<dbReference type="EMBL" id="JBHRTK010000001">
    <property type="protein sequence ID" value="MFC3204856.1"/>
    <property type="molecule type" value="Genomic_DNA"/>
</dbReference>
<keyword evidence="2" id="KW-1185">Reference proteome</keyword>
<organism evidence="1 2">
    <name type="scientific">Aquamicrobium soli</name>
    <dbReference type="NCBI Taxonomy" id="1811518"/>
    <lineage>
        <taxon>Bacteria</taxon>
        <taxon>Pseudomonadati</taxon>
        <taxon>Pseudomonadota</taxon>
        <taxon>Alphaproteobacteria</taxon>
        <taxon>Hyphomicrobiales</taxon>
        <taxon>Phyllobacteriaceae</taxon>
        <taxon>Aquamicrobium</taxon>
    </lineage>
</organism>
<dbReference type="Proteomes" id="UP001595583">
    <property type="component" value="Unassembled WGS sequence"/>
</dbReference>
<proteinExistence type="predicted"/>
<gene>
    <name evidence="1" type="ORF">ACFOHJ_01395</name>
</gene>
<reference evidence="2" key="1">
    <citation type="journal article" date="2019" name="Int. J. Syst. Evol. Microbiol.">
        <title>The Global Catalogue of Microorganisms (GCM) 10K type strain sequencing project: providing services to taxonomists for standard genome sequencing and annotation.</title>
        <authorList>
            <consortium name="The Broad Institute Genomics Platform"/>
            <consortium name="The Broad Institute Genome Sequencing Center for Infectious Disease"/>
            <person name="Wu L."/>
            <person name="Ma J."/>
        </authorList>
    </citation>
    <scope>NUCLEOTIDE SEQUENCE [LARGE SCALE GENOMIC DNA]</scope>
    <source>
        <strain evidence="2">KCTC 52165</strain>
    </source>
</reference>
<dbReference type="RefSeq" id="WP_378217723.1">
    <property type="nucleotide sequence ID" value="NZ_JBHRTK010000001.1"/>
</dbReference>
<comment type="caution">
    <text evidence="1">The sequence shown here is derived from an EMBL/GenBank/DDBJ whole genome shotgun (WGS) entry which is preliminary data.</text>
</comment>
<sequence length="61" mass="6591">MVSPTIGGGRHDAWPRVHRKEDALEHNTSKEEIAEALGVAIAVNACGVRLFDTSSGFAWTK</sequence>
<name>A0ABV7K4D0_9HYPH</name>
<protein>
    <submittedName>
        <fullName evidence="1">Uncharacterized protein</fullName>
    </submittedName>
</protein>
<evidence type="ECO:0000313" key="1">
    <source>
        <dbReference type="EMBL" id="MFC3204856.1"/>
    </source>
</evidence>